<evidence type="ECO:0000313" key="2">
    <source>
        <dbReference type="Proteomes" id="UP000005273"/>
    </source>
</evidence>
<gene>
    <name evidence="1" type="ORF">HMPREF1705_04705</name>
</gene>
<keyword evidence="2" id="KW-1185">Reference proteome</keyword>
<proteinExistence type="predicted"/>
<dbReference type="EMBL" id="ACJX03000001">
    <property type="protein sequence ID" value="KRT36206.1"/>
    <property type="molecule type" value="Genomic_DNA"/>
</dbReference>
<comment type="caution">
    <text evidence="1">The sequence shown here is derived from an EMBL/GenBank/DDBJ whole genome shotgun (WGS) entry which is preliminary data.</text>
</comment>
<protein>
    <submittedName>
        <fullName evidence="1">Uncharacterized protein</fullName>
    </submittedName>
</protein>
<organism evidence="1 2">
    <name type="scientific">Acetomicrobium hydrogeniformans ATCC BAA-1850</name>
    <dbReference type="NCBI Taxonomy" id="592015"/>
    <lineage>
        <taxon>Bacteria</taxon>
        <taxon>Thermotogati</taxon>
        <taxon>Synergistota</taxon>
        <taxon>Synergistia</taxon>
        <taxon>Synergistales</taxon>
        <taxon>Acetomicrobiaceae</taxon>
        <taxon>Acetomicrobium</taxon>
    </lineage>
</organism>
<dbReference type="STRING" id="592015.HMPREF1705_04705"/>
<name>A0A0T5XE52_9BACT</name>
<accession>A0A0T5XE52</accession>
<dbReference type="Proteomes" id="UP000005273">
    <property type="component" value="Unassembled WGS sequence"/>
</dbReference>
<dbReference type="AlphaFoldDB" id="A0A0T5XE52"/>
<evidence type="ECO:0000313" key="1">
    <source>
        <dbReference type="EMBL" id="KRT36206.1"/>
    </source>
</evidence>
<reference evidence="2" key="1">
    <citation type="submission" date="2012-09" db="EMBL/GenBank/DDBJ databases">
        <authorList>
            <person name="Weinstock G."/>
            <person name="Sodergren E."/>
            <person name="Clifton S."/>
            <person name="Fulton L."/>
            <person name="Fulton B."/>
            <person name="Courtney L."/>
            <person name="Fronick C."/>
            <person name="Harrison M."/>
            <person name="Strong C."/>
            <person name="Farmer C."/>
            <person name="Delehaunty K."/>
            <person name="Markovic C."/>
            <person name="Hall O."/>
            <person name="Minx P."/>
            <person name="Tomlinson C."/>
            <person name="Mitreva M."/>
            <person name="Nelson J."/>
            <person name="Hou S."/>
            <person name="Wollam A."/>
            <person name="Pepin K.H."/>
            <person name="Johnson M."/>
            <person name="Bhonagiri V."/>
            <person name="Nash W.E."/>
            <person name="Suruliraj S."/>
            <person name="Warren W."/>
            <person name="Chinwalla A."/>
            <person name="Mardis E.R."/>
            <person name="Wilson R.K."/>
        </authorList>
    </citation>
    <scope>NUCLEOTIDE SEQUENCE [LARGE SCALE GENOMIC DNA]</scope>
    <source>
        <strain evidence="2">OS1</strain>
    </source>
</reference>
<sequence length="49" mass="5647">MFGKEETLKSAYRHRCKFSLAEKGRLLKRRPFFQPPLALDGCFKAGMAN</sequence>